<comment type="subcellular location">
    <subcellularLocation>
        <location evidence="1">Membrane</location>
        <topology evidence="1">Multi-pass membrane protein</topology>
    </subcellularLocation>
</comment>
<keyword evidence="4 5" id="KW-0472">Membrane</keyword>
<dbReference type="SUPFAM" id="SSF103473">
    <property type="entry name" value="MFS general substrate transporter"/>
    <property type="match status" value="1"/>
</dbReference>
<evidence type="ECO:0000313" key="7">
    <source>
        <dbReference type="EMBL" id="CAD7633387.1"/>
    </source>
</evidence>
<evidence type="ECO:0000256" key="4">
    <source>
        <dbReference type="ARBA" id="ARBA00023136"/>
    </source>
</evidence>
<feature type="transmembrane region" description="Helical" evidence="5">
    <location>
        <begin position="120"/>
        <end position="140"/>
    </location>
</feature>
<sequence>MITQNKQSLVKHQTILDLLSTKIMRKYTLIFWFSFAVNAFIYHGISLNVQQIGGNLYVNFAIAGLVEIPSILLNLVGLRYVGRKWFTVWTMLAASLSYLAIVLVGAYTTSDNPKYEMVKLVLAMVGKLFIFSSFNVIYIHSGEIFPTVLRHTGIGSCTIAARIGSILAPFVKEMSEYYNFTISMLVFGLLAFMATLFTLFLPETKDKDIPDSVRDVNRIDISKSNTEQSTLLDK</sequence>
<feature type="transmembrane region" description="Helical" evidence="5">
    <location>
        <begin position="177"/>
        <end position="201"/>
    </location>
</feature>
<organism evidence="7">
    <name type="scientific">Medioppia subpectinata</name>
    <dbReference type="NCBI Taxonomy" id="1979941"/>
    <lineage>
        <taxon>Eukaryota</taxon>
        <taxon>Metazoa</taxon>
        <taxon>Ecdysozoa</taxon>
        <taxon>Arthropoda</taxon>
        <taxon>Chelicerata</taxon>
        <taxon>Arachnida</taxon>
        <taxon>Acari</taxon>
        <taxon>Acariformes</taxon>
        <taxon>Sarcoptiformes</taxon>
        <taxon>Oribatida</taxon>
        <taxon>Brachypylina</taxon>
        <taxon>Oppioidea</taxon>
        <taxon>Oppiidae</taxon>
        <taxon>Medioppia</taxon>
    </lineage>
</organism>
<dbReference type="Proteomes" id="UP000759131">
    <property type="component" value="Unassembled WGS sequence"/>
</dbReference>
<dbReference type="InterPro" id="IPR036259">
    <property type="entry name" value="MFS_trans_sf"/>
</dbReference>
<evidence type="ECO:0000256" key="3">
    <source>
        <dbReference type="ARBA" id="ARBA00022989"/>
    </source>
</evidence>
<evidence type="ECO:0000256" key="5">
    <source>
        <dbReference type="SAM" id="Phobius"/>
    </source>
</evidence>
<dbReference type="GO" id="GO:0022857">
    <property type="term" value="F:transmembrane transporter activity"/>
    <property type="evidence" value="ECO:0007669"/>
    <property type="project" value="InterPro"/>
</dbReference>
<feature type="transmembrane region" description="Helical" evidence="5">
    <location>
        <begin position="57"/>
        <end position="76"/>
    </location>
</feature>
<dbReference type="GO" id="GO:0016020">
    <property type="term" value="C:membrane"/>
    <property type="evidence" value="ECO:0007669"/>
    <property type="project" value="UniProtKB-SubCell"/>
</dbReference>
<feature type="domain" description="Major facilitator superfamily (MFS) profile" evidence="6">
    <location>
        <begin position="1"/>
        <end position="206"/>
    </location>
</feature>
<feature type="transmembrane region" description="Helical" evidence="5">
    <location>
        <begin position="88"/>
        <end position="108"/>
    </location>
</feature>
<proteinExistence type="predicted"/>
<gene>
    <name evidence="7" type="ORF">OSB1V03_LOCUS13784</name>
</gene>
<keyword evidence="3 5" id="KW-1133">Transmembrane helix</keyword>
<keyword evidence="8" id="KW-1185">Reference proteome</keyword>
<dbReference type="PROSITE" id="PS50850">
    <property type="entry name" value="MFS"/>
    <property type="match status" value="1"/>
</dbReference>
<accession>A0A7R9L237</accession>
<evidence type="ECO:0000256" key="1">
    <source>
        <dbReference type="ARBA" id="ARBA00004141"/>
    </source>
</evidence>
<evidence type="ECO:0000259" key="6">
    <source>
        <dbReference type="PROSITE" id="PS50850"/>
    </source>
</evidence>
<dbReference type="PANTHER" id="PTHR24064">
    <property type="entry name" value="SOLUTE CARRIER FAMILY 22 MEMBER"/>
    <property type="match status" value="1"/>
</dbReference>
<evidence type="ECO:0000256" key="2">
    <source>
        <dbReference type="ARBA" id="ARBA00022692"/>
    </source>
</evidence>
<feature type="transmembrane region" description="Helical" evidence="5">
    <location>
        <begin position="27"/>
        <end position="45"/>
    </location>
</feature>
<reference evidence="7" key="1">
    <citation type="submission" date="2020-11" db="EMBL/GenBank/DDBJ databases">
        <authorList>
            <person name="Tran Van P."/>
        </authorList>
    </citation>
    <scope>NUCLEOTIDE SEQUENCE</scope>
</reference>
<evidence type="ECO:0000313" key="8">
    <source>
        <dbReference type="Proteomes" id="UP000759131"/>
    </source>
</evidence>
<name>A0A7R9L237_9ACAR</name>
<dbReference type="OrthoDB" id="8049622at2759"/>
<keyword evidence="2 5" id="KW-0812">Transmembrane</keyword>
<feature type="transmembrane region" description="Helical" evidence="5">
    <location>
        <begin position="152"/>
        <end position="171"/>
    </location>
</feature>
<dbReference type="EMBL" id="CAJPIZ010012653">
    <property type="protein sequence ID" value="CAG2113817.1"/>
    <property type="molecule type" value="Genomic_DNA"/>
</dbReference>
<dbReference type="InterPro" id="IPR020846">
    <property type="entry name" value="MFS_dom"/>
</dbReference>
<protein>
    <recommendedName>
        <fullName evidence="6">Major facilitator superfamily (MFS) profile domain-containing protein</fullName>
    </recommendedName>
</protein>
<dbReference type="AlphaFoldDB" id="A0A7R9L237"/>
<dbReference type="Gene3D" id="1.20.1250.20">
    <property type="entry name" value="MFS general substrate transporter like domains"/>
    <property type="match status" value="1"/>
</dbReference>
<dbReference type="EMBL" id="OC867228">
    <property type="protein sequence ID" value="CAD7633387.1"/>
    <property type="molecule type" value="Genomic_DNA"/>
</dbReference>